<gene>
    <name evidence="2" type="ORF">LACBIDRAFT_309853</name>
</gene>
<protein>
    <submittedName>
        <fullName evidence="2">Predicted protein</fullName>
    </submittedName>
</protein>
<evidence type="ECO:0000313" key="3">
    <source>
        <dbReference type="Proteomes" id="UP000001194"/>
    </source>
</evidence>
<dbReference type="Proteomes" id="UP000001194">
    <property type="component" value="Unassembled WGS sequence"/>
</dbReference>
<dbReference type="GeneID" id="6082816"/>
<dbReference type="HOGENOM" id="CLU_2984522_0_0_1"/>
<keyword evidence="3" id="KW-1185">Reference proteome</keyword>
<dbReference type="EMBL" id="DS547132">
    <property type="protein sequence ID" value="EDR02168.1"/>
    <property type="molecule type" value="Genomic_DNA"/>
</dbReference>
<feature type="compositionally biased region" description="Polar residues" evidence="1">
    <location>
        <begin position="26"/>
        <end position="42"/>
    </location>
</feature>
<name>B0DT70_LACBS</name>
<evidence type="ECO:0000256" key="1">
    <source>
        <dbReference type="SAM" id="MobiDB-lite"/>
    </source>
</evidence>
<organism evidence="3">
    <name type="scientific">Laccaria bicolor (strain S238N-H82 / ATCC MYA-4686)</name>
    <name type="common">Bicoloured deceiver</name>
    <name type="synonym">Laccaria laccata var. bicolor</name>
    <dbReference type="NCBI Taxonomy" id="486041"/>
    <lineage>
        <taxon>Eukaryota</taxon>
        <taxon>Fungi</taxon>
        <taxon>Dikarya</taxon>
        <taxon>Basidiomycota</taxon>
        <taxon>Agaricomycotina</taxon>
        <taxon>Agaricomycetes</taxon>
        <taxon>Agaricomycetidae</taxon>
        <taxon>Agaricales</taxon>
        <taxon>Agaricineae</taxon>
        <taxon>Hydnangiaceae</taxon>
        <taxon>Laccaria</taxon>
    </lineage>
</organism>
<dbReference type="RefSeq" id="XP_001887113.1">
    <property type="nucleotide sequence ID" value="XM_001887078.1"/>
</dbReference>
<reference evidence="2 3" key="1">
    <citation type="journal article" date="2008" name="Nature">
        <title>The genome of Laccaria bicolor provides insights into mycorrhizal symbiosis.</title>
        <authorList>
            <person name="Martin F."/>
            <person name="Aerts A."/>
            <person name="Ahren D."/>
            <person name="Brun A."/>
            <person name="Danchin E.G.J."/>
            <person name="Duchaussoy F."/>
            <person name="Gibon J."/>
            <person name="Kohler A."/>
            <person name="Lindquist E."/>
            <person name="Pereda V."/>
            <person name="Salamov A."/>
            <person name="Shapiro H.J."/>
            <person name="Wuyts J."/>
            <person name="Blaudez D."/>
            <person name="Buee M."/>
            <person name="Brokstein P."/>
            <person name="Canbaeck B."/>
            <person name="Cohen D."/>
            <person name="Courty P.E."/>
            <person name="Coutinho P.M."/>
            <person name="Delaruelle C."/>
            <person name="Detter J.C."/>
            <person name="Deveau A."/>
            <person name="DiFazio S."/>
            <person name="Duplessis S."/>
            <person name="Fraissinet-Tachet L."/>
            <person name="Lucic E."/>
            <person name="Frey-Klett P."/>
            <person name="Fourrey C."/>
            <person name="Feussner I."/>
            <person name="Gay G."/>
            <person name="Grimwood J."/>
            <person name="Hoegger P.J."/>
            <person name="Jain P."/>
            <person name="Kilaru S."/>
            <person name="Labbe J."/>
            <person name="Lin Y.C."/>
            <person name="Legue V."/>
            <person name="Le Tacon F."/>
            <person name="Marmeisse R."/>
            <person name="Melayah D."/>
            <person name="Montanini B."/>
            <person name="Muratet M."/>
            <person name="Nehls U."/>
            <person name="Niculita-Hirzel H."/>
            <person name="Oudot-Le Secq M.P."/>
            <person name="Peter M."/>
            <person name="Quesneville H."/>
            <person name="Rajashekar B."/>
            <person name="Reich M."/>
            <person name="Rouhier N."/>
            <person name="Schmutz J."/>
            <person name="Yin T."/>
            <person name="Chalot M."/>
            <person name="Henrissat B."/>
            <person name="Kuees U."/>
            <person name="Lucas S."/>
            <person name="Van de Peer Y."/>
            <person name="Podila G.K."/>
            <person name="Polle A."/>
            <person name="Pukkila P.J."/>
            <person name="Richardson P.M."/>
            <person name="Rouze P."/>
            <person name="Sanders I.R."/>
            <person name="Stajich J.E."/>
            <person name="Tunlid A."/>
            <person name="Tuskan G."/>
            <person name="Grigoriev I.V."/>
        </authorList>
    </citation>
    <scope>NUCLEOTIDE SEQUENCE [LARGE SCALE GENOMIC DNA]</scope>
    <source>
        <strain evidence="3">S238N-H82 / ATCC MYA-4686</strain>
    </source>
</reference>
<evidence type="ECO:0000313" key="2">
    <source>
        <dbReference type="EMBL" id="EDR02168.1"/>
    </source>
</evidence>
<sequence length="67" mass="7654">MVMDELELSRRTGRGSRVETTEVGRLSTSPKPRQSLLHQDLTSPLLESAREREVDKLKNVERKAGYD</sequence>
<dbReference type="AlphaFoldDB" id="B0DT70"/>
<accession>B0DT70</accession>
<dbReference type="KEGG" id="lbc:LACBIDRAFT_309853"/>
<proteinExistence type="predicted"/>
<dbReference type="InParanoid" id="B0DT70"/>
<feature type="region of interest" description="Disordered" evidence="1">
    <location>
        <begin position="1"/>
        <end position="49"/>
    </location>
</feature>